<dbReference type="AlphaFoldDB" id="A0A540VY00"/>
<evidence type="ECO:0008006" key="4">
    <source>
        <dbReference type="Google" id="ProtNLM"/>
    </source>
</evidence>
<accession>A0A540VY00</accession>
<proteinExistence type="predicted"/>
<dbReference type="RefSeq" id="WP_141632368.1">
    <property type="nucleotide sequence ID" value="NZ_VIGB01000003.1"/>
</dbReference>
<reference evidence="2 3" key="1">
    <citation type="submission" date="2019-06" db="EMBL/GenBank/DDBJ databases">
        <title>Description of Kitasatospora acidophila sp. nov. isolated from pine grove soil, and reclassification of Streptomyces novaecaesareae to Kitasatospora novaeceasareae comb. nov.</title>
        <authorList>
            <person name="Kim M.J."/>
        </authorList>
    </citation>
    <scope>NUCLEOTIDE SEQUENCE [LARGE SCALE GENOMIC DNA]</scope>
    <source>
        <strain evidence="2 3">MMS16-CNU292</strain>
    </source>
</reference>
<comment type="caution">
    <text evidence="2">The sequence shown here is derived from an EMBL/GenBank/DDBJ whole genome shotgun (WGS) entry which is preliminary data.</text>
</comment>
<evidence type="ECO:0000256" key="1">
    <source>
        <dbReference type="SAM" id="SignalP"/>
    </source>
</evidence>
<evidence type="ECO:0000313" key="3">
    <source>
        <dbReference type="Proteomes" id="UP000319103"/>
    </source>
</evidence>
<keyword evidence="1" id="KW-0732">Signal</keyword>
<name>A0A540VY00_9ACTN</name>
<protein>
    <recommendedName>
        <fullName evidence="4">Spore-associated protein A</fullName>
    </recommendedName>
</protein>
<feature type="chain" id="PRO_5039613989" description="Spore-associated protein A" evidence="1">
    <location>
        <begin position="19"/>
        <end position="149"/>
    </location>
</feature>
<dbReference type="OrthoDB" id="3872657at2"/>
<dbReference type="Proteomes" id="UP000319103">
    <property type="component" value="Unassembled WGS sequence"/>
</dbReference>
<evidence type="ECO:0000313" key="2">
    <source>
        <dbReference type="EMBL" id="TQF01638.1"/>
    </source>
</evidence>
<gene>
    <name evidence="2" type="ORF">E6W39_04485</name>
</gene>
<organism evidence="2 3">
    <name type="scientific">Kitasatospora acidiphila</name>
    <dbReference type="NCBI Taxonomy" id="2567942"/>
    <lineage>
        <taxon>Bacteria</taxon>
        <taxon>Bacillati</taxon>
        <taxon>Actinomycetota</taxon>
        <taxon>Actinomycetes</taxon>
        <taxon>Kitasatosporales</taxon>
        <taxon>Streptomycetaceae</taxon>
        <taxon>Kitasatospora</taxon>
    </lineage>
</organism>
<sequence>MKLMNKLGRTAASLAVVAAATTGVTVSGVGTASAGAYGCAGSEVSGSPRAFYGEGDYLNTVVAYVHTYWDGTNNCEVAVKQVFAGQSTRTAITLYTNWGEKTDSDYYSWYAGPVVVKGVGSCVWEEVDMWDDNGREIAQSFNGDKHNCG</sequence>
<dbReference type="EMBL" id="VIGB01000003">
    <property type="protein sequence ID" value="TQF01638.1"/>
    <property type="molecule type" value="Genomic_DNA"/>
</dbReference>
<keyword evidence="3" id="KW-1185">Reference proteome</keyword>
<feature type="signal peptide" evidence="1">
    <location>
        <begin position="1"/>
        <end position="18"/>
    </location>
</feature>